<accession>A0A8G2CMH7</accession>
<dbReference type="GO" id="GO:0022900">
    <property type="term" value="P:electron transport chain"/>
    <property type="evidence" value="ECO:0007669"/>
    <property type="project" value="InterPro"/>
</dbReference>
<dbReference type="GO" id="GO:0016020">
    <property type="term" value="C:membrane"/>
    <property type="evidence" value="ECO:0007669"/>
    <property type="project" value="UniProtKB-SubCell"/>
</dbReference>
<evidence type="ECO:0000256" key="3">
    <source>
        <dbReference type="ARBA" id="ARBA00022660"/>
    </source>
</evidence>
<proteinExistence type="predicted"/>
<evidence type="ECO:0000313" key="7">
    <source>
        <dbReference type="EMBL" id="SIR24133.1"/>
    </source>
</evidence>
<keyword evidence="8" id="KW-1185">Reference proteome</keyword>
<evidence type="ECO:0000256" key="1">
    <source>
        <dbReference type="ARBA" id="ARBA00004370"/>
    </source>
</evidence>
<keyword evidence="5" id="KW-0249">Electron transport</keyword>
<dbReference type="Pfam" id="PF04800">
    <property type="entry name" value="NDUS4"/>
    <property type="match status" value="1"/>
</dbReference>
<dbReference type="AlphaFoldDB" id="A0A8G2CMH7"/>
<gene>
    <name evidence="7" type="ORF">SAMN05421828_1216</name>
</gene>
<dbReference type="PANTHER" id="PTHR12219">
    <property type="entry name" value="NADH-UBIQUINONE OXIDOREDUCTASE"/>
    <property type="match status" value="1"/>
</dbReference>
<dbReference type="Proteomes" id="UP000186308">
    <property type="component" value="Unassembled WGS sequence"/>
</dbReference>
<dbReference type="Gene3D" id="3.30.160.190">
    <property type="entry name" value="atu1810 like domain"/>
    <property type="match status" value="1"/>
</dbReference>
<comment type="caution">
    <text evidence="7">The sequence shown here is derived from an EMBL/GenBank/DDBJ whole genome shotgun (WGS) entry which is preliminary data.</text>
</comment>
<evidence type="ECO:0000256" key="6">
    <source>
        <dbReference type="ARBA" id="ARBA00023136"/>
    </source>
</evidence>
<dbReference type="EMBL" id="FTNE01000021">
    <property type="protein sequence ID" value="SIR24133.1"/>
    <property type="molecule type" value="Genomic_DNA"/>
</dbReference>
<evidence type="ECO:0000256" key="4">
    <source>
        <dbReference type="ARBA" id="ARBA00022946"/>
    </source>
</evidence>
<keyword evidence="6" id="KW-0472">Membrane</keyword>
<organism evidence="7 8">
    <name type="scientific">Acidiphilium rubrum</name>
    <dbReference type="NCBI Taxonomy" id="526"/>
    <lineage>
        <taxon>Bacteria</taxon>
        <taxon>Pseudomonadati</taxon>
        <taxon>Pseudomonadota</taxon>
        <taxon>Alphaproteobacteria</taxon>
        <taxon>Acetobacterales</taxon>
        <taxon>Acidocellaceae</taxon>
        <taxon>Acidiphilium</taxon>
    </lineage>
</organism>
<dbReference type="RefSeq" id="WP_029314317.1">
    <property type="nucleotide sequence ID" value="NZ_FTNE01000021.1"/>
</dbReference>
<dbReference type="PANTHER" id="PTHR12219:SF8">
    <property type="entry name" value="NADH DEHYDROGENASE [UBIQUINONE] IRON-SULFUR PROTEIN 4, MITOCHONDRIAL"/>
    <property type="match status" value="1"/>
</dbReference>
<reference evidence="7 8" key="1">
    <citation type="submission" date="2017-01" db="EMBL/GenBank/DDBJ databases">
        <authorList>
            <person name="Varghese N."/>
            <person name="Submissions S."/>
        </authorList>
    </citation>
    <scope>NUCLEOTIDE SEQUENCE [LARGE SCALE GENOMIC DNA]</scope>
    <source>
        <strain evidence="7 8">ATCC 35905</strain>
    </source>
</reference>
<keyword evidence="3" id="KW-0679">Respiratory chain</keyword>
<sequence>MNRARIYLPPKTAMQSGWAKTHRWVLEFEPAMAKTIDPLMGWTGSADMLATEVRLSFDTRDEAIRYAERHGIAYDLEIPTEHTRKPKAYADNFKFDRRANWTH</sequence>
<dbReference type="InterPro" id="IPR038532">
    <property type="entry name" value="NDUFS4-like_sf"/>
</dbReference>
<name>A0A8G2CMH7_ACIRU</name>
<evidence type="ECO:0000256" key="5">
    <source>
        <dbReference type="ARBA" id="ARBA00022982"/>
    </source>
</evidence>
<dbReference type="OrthoDB" id="9799572at2"/>
<keyword evidence="4" id="KW-0809">Transit peptide</keyword>
<protein>
    <submittedName>
        <fullName evidence="7">ETC complex I subunit conserved region</fullName>
    </submittedName>
</protein>
<comment type="subcellular location">
    <subcellularLocation>
        <location evidence="1">Membrane</location>
    </subcellularLocation>
</comment>
<dbReference type="InterPro" id="IPR006885">
    <property type="entry name" value="NADH_UbQ_FeS_4_mit-like"/>
</dbReference>
<evidence type="ECO:0000313" key="8">
    <source>
        <dbReference type="Proteomes" id="UP000186308"/>
    </source>
</evidence>
<keyword evidence="2" id="KW-0813">Transport</keyword>
<evidence type="ECO:0000256" key="2">
    <source>
        <dbReference type="ARBA" id="ARBA00022448"/>
    </source>
</evidence>